<dbReference type="EMBL" id="JAAQRI010000212">
    <property type="protein sequence ID" value="KAF5627293.1"/>
    <property type="molecule type" value="Genomic_DNA"/>
</dbReference>
<reference evidence="3 4" key="1">
    <citation type="submission" date="2020-05" db="EMBL/GenBank/DDBJ databases">
        <title>Identification and distribution of gene clusters putatively required for synthesis of sphingolipid metabolism inhibitors in phylogenetically diverse species of the filamentous fungus Fusarium.</title>
        <authorList>
            <person name="Kim H.-S."/>
            <person name="Busman M."/>
            <person name="Brown D.W."/>
            <person name="Divon H."/>
            <person name="Uhlig S."/>
            <person name="Proctor R.H."/>
        </authorList>
    </citation>
    <scope>NUCLEOTIDE SEQUENCE [LARGE SCALE GENOMIC DNA]</scope>
    <source>
        <strain evidence="3 4">NRRL 66243</strain>
    </source>
</reference>
<dbReference type="AlphaFoldDB" id="A0A8H5R6K0"/>
<gene>
    <name evidence="3" type="ORF">FTJAE_9378</name>
</gene>
<evidence type="ECO:0000313" key="3">
    <source>
        <dbReference type="EMBL" id="KAF5627293.1"/>
    </source>
</evidence>
<dbReference type="RefSeq" id="XP_037203630.1">
    <property type="nucleotide sequence ID" value="XM_037356293.1"/>
</dbReference>
<proteinExistence type="predicted"/>
<organism evidence="3 4">
    <name type="scientific">Fusarium tjaetaba</name>
    <dbReference type="NCBI Taxonomy" id="1567544"/>
    <lineage>
        <taxon>Eukaryota</taxon>
        <taxon>Fungi</taxon>
        <taxon>Dikarya</taxon>
        <taxon>Ascomycota</taxon>
        <taxon>Pezizomycotina</taxon>
        <taxon>Sordariomycetes</taxon>
        <taxon>Hypocreomycetidae</taxon>
        <taxon>Hypocreales</taxon>
        <taxon>Nectriaceae</taxon>
        <taxon>Fusarium</taxon>
        <taxon>Fusarium fujikuroi species complex</taxon>
    </lineage>
</organism>
<sequence length="99" mass="11246">MTMTDDTQSRVKSLEEEVAELRRMVSSLSLQTFNRYEAQNASKGLSDDAHTNSNAVSTPAPSKLSLIYGRGDMRSYLSTPDPRFKEDEWLYNKPPGWGW</sequence>
<comment type="caution">
    <text evidence="3">The sequence shown here is derived from an EMBL/GenBank/DDBJ whole genome shotgun (WGS) entry which is preliminary data.</text>
</comment>
<keyword evidence="4" id="KW-1185">Reference proteome</keyword>
<evidence type="ECO:0000256" key="2">
    <source>
        <dbReference type="SAM" id="MobiDB-lite"/>
    </source>
</evidence>
<name>A0A8H5R6K0_9HYPO</name>
<feature type="coiled-coil region" evidence="1">
    <location>
        <begin position="4"/>
        <end position="31"/>
    </location>
</feature>
<protein>
    <submittedName>
        <fullName evidence="3">Uncharacterized protein</fullName>
    </submittedName>
</protein>
<dbReference type="GeneID" id="59308563"/>
<feature type="region of interest" description="Disordered" evidence="2">
    <location>
        <begin position="41"/>
        <end position="63"/>
    </location>
</feature>
<evidence type="ECO:0000313" key="4">
    <source>
        <dbReference type="Proteomes" id="UP000530670"/>
    </source>
</evidence>
<feature type="compositionally biased region" description="Polar residues" evidence="2">
    <location>
        <begin position="51"/>
        <end position="60"/>
    </location>
</feature>
<keyword evidence="1" id="KW-0175">Coiled coil</keyword>
<accession>A0A8H5R6K0</accession>
<evidence type="ECO:0000256" key="1">
    <source>
        <dbReference type="SAM" id="Coils"/>
    </source>
</evidence>
<dbReference type="OrthoDB" id="5019618at2759"/>
<dbReference type="Proteomes" id="UP000530670">
    <property type="component" value="Unassembled WGS sequence"/>
</dbReference>